<dbReference type="Proteomes" id="UP001163321">
    <property type="component" value="Chromosome 4"/>
</dbReference>
<comment type="caution">
    <text evidence="1">The sequence shown here is derived from an EMBL/GenBank/DDBJ whole genome shotgun (WGS) entry which is preliminary data.</text>
</comment>
<organism evidence="1 2">
    <name type="scientific">Peronosclerospora sorghi</name>
    <dbReference type="NCBI Taxonomy" id="230839"/>
    <lineage>
        <taxon>Eukaryota</taxon>
        <taxon>Sar</taxon>
        <taxon>Stramenopiles</taxon>
        <taxon>Oomycota</taxon>
        <taxon>Peronosporomycetes</taxon>
        <taxon>Peronosporales</taxon>
        <taxon>Peronosporaceae</taxon>
        <taxon>Peronosclerospora</taxon>
    </lineage>
</organism>
<proteinExistence type="predicted"/>
<accession>A0ACC0W2N2</accession>
<gene>
    <name evidence="1" type="ORF">PsorP6_005104</name>
</gene>
<evidence type="ECO:0000313" key="1">
    <source>
        <dbReference type="EMBL" id="KAI9912782.1"/>
    </source>
</evidence>
<name>A0ACC0W2N2_9STRA</name>
<reference evidence="1 2" key="1">
    <citation type="journal article" date="2022" name="bioRxiv">
        <title>The genome of the oomycete Peronosclerospora sorghi, a cosmopolitan pathogen of maize and sorghum, is inflated with dispersed pseudogenes.</title>
        <authorList>
            <person name="Fletcher K."/>
            <person name="Martin F."/>
            <person name="Isakeit T."/>
            <person name="Cavanaugh K."/>
            <person name="Magill C."/>
            <person name="Michelmore R."/>
        </authorList>
    </citation>
    <scope>NUCLEOTIDE SEQUENCE [LARGE SCALE GENOMIC DNA]</scope>
    <source>
        <strain evidence="1">P6</strain>
    </source>
</reference>
<keyword evidence="2" id="KW-1185">Reference proteome</keyword>
<sequence>MEESGELDDDDKDHTRSMRIKGDTSDEVESEEDKDRKSGRRSSGNGDDSADVRKTNFPLGVAGTTGKLYGSPFQPFPPPGQQYPPGYAASGSYRPPNPPMGSHSAPNVFVPPPEQAQAYYAAQGRNLFVQATMATSRRYAPLPHPAYPPVTGGTG</sequence>
<evidence type="ECO:0000313" key="2">
    <source>
        <dbReference type="Proteomes" id="UP001163321"/>
    </source>
</evidence>
<dbReference type="EMBL" id="CM047583">
    <property type="protein sequence ID" value="KAI9912782.1"/>
    <property type="molecule type" value="Genomic_DNA"/>
</dbReference>
<protein>
    <submittedName>
        <fullName evidence="1">Uncharacterized protein</fullName>
    </submittedName>
</protein>